<reference evidence="2" key="2">
    <citation type="submission" date="2020-09" db="EMBL/GenBank/DDBJ databases">
        <authorList>
            <person name="Sun Q."/>
            <person name="Ohkuma M."/>
        </authorList>
    </citation>
    <scope>NUCLEOTIDE SEQUENCE</scope>
    <source>
        <strain evidence="2">JCM 4790</strain>
    </source>
</reference>
<dbReference type="RefSeq" id="WP_190190006.1">
    <property type="nucleotide sequence ID" value="NZ_BMVU01000006.1"/>
</dbReference>
<proteinExistence type="predicted"/>
<feature type="region of interest" description="Disordered" evidence="1">
    <location>
        <begin position="179"/>
        <end position="201"/>
    </location>
</feature>
<evidence type="ECO:0000313" key="2">
    <source>
        <dbReference type="EMBL" id="GGX67033.1"/>
    </source>
</evidence>
<sequence length="201" mass="22209">MEETIPWSEYDEDDLDATQRAFADVLADRAGSWNVDPLSTVLMPAPRTPYRRLMAYLDIDGPERDRGVLTVGCHFDGSTVRGDKLHNQDFALPRLATEFALAATGDAVAVANRAADWFEAILARPLVRREWLHAGKVYAVRYEYADTGRGLGEGFEDPLAPPEVQERLAAEGVVRGRGRINRSGLGEPDRAVHVRGNRPAP</sequence>
<reference evidence="2" key="1">
    <citation type="journal article" date="2014" name="Int. J. Syst. Evol. Microbiol.">
        <title>Complete genome sequence of Corynebacterium casei LMG S-19264T (=DSM 44701T), isolated from a smear-ripened cheese.</title>
        <authorList>
            <consortium name="US DOE Joint Genome Institute (JGI-PGF)"/>
            <person name="Walter F."/>
            <person name="Albersmeier A."/>
            <person name="Kalinowski J."/>
            <person name="Ruckert C."/>
        </authorList>
    </citation>
    <scope>NUCLEOTIDE SEQUENCE</scope>
    <source>
        <strain evidence="2">JCM 4790</strain>
    </source>
</reference>
<evidence type="ECO:0000313" key="3">
    <source>
        <dbReference type="Proteomes" id="UP000619244"/>
    </source>
</evidence>
<organism evidence="2 3">
    <name type="scientific">Streptomyces minutiscleroticus</name>
    <dbReference type="NCBI Taxonomy" id="68238"/>
    <lineage>
        <taxon>Bacteria</taxon>
        <taxon>Bacillati</taxon>
        <taxon>Actinomycetota</taxon>
        <taxon>Actinomycetes</taxon>
        <taxon>Kitasatosporales</taxon>
        <taxon>Streptomycetaceae</taxon>
        <taxon>Streptomyces</taxon>
    </lineage>
</organism>
<name>A0A918NFQ0_9ACTN</name>
<dbReference type="EMBL" id="BMVU01000006">
    <property type="protein sequence ID" value="GGX67033.1"/>
    <property type="molecule type" value="Genomic_DNA"/>
</dbReference>
<dbReference type="Proteomes" id="UP000619244">
    <property type="component" value="Unassembled WGS sequence"/>
</dbReference>
<protein>
    <submittedName>
        <fullName evidence="2">Uncharacterized protein</fullName>
    </submittedName>
</protein>
<evidence type="ECO:0000256" key="1">
    <source>
        <dbReference type="SAM" id="MobiDB-lite"/>
    </source>
</evidence>
<gene>
    <name evidence="2" type="ORF">GCM10010358_21950</name>
</gene>
<dbReference type="AlphaFoldDB" id="A0A918NFQ0"/>
<accession>A0A918NFQ0</accession>
<comment type="caution">
    <text evidence="2">The sequence shown here is derived from an EMBL/GenBank/DDBJ whole genome shotgun (WGS) entry which is preliminary data.</text>
</comment>
<keyword evidence="3" id="KW-1185">Reference proteome</keyword>